<evidence type="ECO:0000256" key="3">
    <source>
        <dbReference type="ARBA" id="ARBA00022723"/>
    </source>
</evidence>
<reference evidence="12 13" key="1">
    <citation type="submission" date="2019-01" db="EMBL/GenBank/DDBJ databases">
        <authorList>
            <person name="Chen W.-M."/>
        </authorList>
    </citation>
    <scope>NUCLEOTIDE SEQUENCE [LARGE SCALE GENOMIC DNA]</scope>
    <source>
        <strain evidence="12 13">ICH-3</strain>
    </source>
</reference>
<evidence type="ECO:0000256" key="1">
    <source>
        <dbReference type="ARBA" id="ARBA00006040"/>
    </source>
</evidence>
<keyword evidence="3 9" id="KW-0479">Metal-binding</keyword>
<evidence type="ECO:0000256" key="5">
    <source>
        <dbReference type="ARBA" id="ARBA00022833"/>
    </source>
</evidence>
<evidence type="ECO:0000313" key="12">
    <source>
        <dbReference type="EMBL" id="RVT48487.1"/>
    </source>
</evidence>
<dbReference type="GO" id="GO:0005829">
    <property type="term" value="C:cytosol"/>
    <property type="evidence" value="ECO:0007669"/>
    <property type="project" value="UniProtKB-ARBA"/>
</dbReference>
<dbReference type="GO" id="GO:0046872">
    <property type="term" value="F:metal ion binding"/>
    <property type="evidence" value="ECO:0007669"/>
    <property type="project" value="UniProtKB-UniRule"/>
</dbReference>
<dbReference type="Proteomes" id="UP000288178">
    <property type="component" value="Unassembled WGS sequence"/>
</dbReference>
<dbReference type="Gene3D" id="1.10.1370.40">
    <property type="match status" value="1"/>
</dbReference>
<evidence type="ECO:0000256" key="6">
    <source>
        <dbReference type="ARBA" id="ARBA00023049"/>
    </source>
</evidence>
<evidence type="ECO:0000256" key="9">
    <source>
        <dbReference type="RuleBase" id="RU003435"/>
    </source>
</evidence>
<comment type="cofactor">
    <cofactor evidence="9">
        <name>Zn(2+)</name>
        <dbReference type="ChEBI" id="CHEBI:29105"/>
    </cofactor>
    <text evidence="9">Binds 1 zinc ion.</text>
</comment>
<proteinExistence type="inferred from homology"/>
<dbReference type="GO" id="GO:0006518">
    <property type="term" value="P:peptide metabolic process"/>
    <property type="evidence" value="ECO:0007669"/>
    <property type="project" value="TreeGrafter"/>
</dbReference>
<comment type="caution">
    <text evidence="12">The sequence shown here is derived from an EMBL/GenBank/DDBJ whole genome shotgun (WGS) entry which is preliminary data.</text>
</comment>
<keyword evidence="13" id="KW-1185">Reference proteome</keyword>
<feature type="domain" description="Peptidase M3A/M3B catalytic" evidence="10">
    <location>
        <begin position="224"/>
        <end position="671"/>
    </location>
</feature>
<feature type="domain" description="Oligopeptidase A N-terminal" evidence="11">
    <location>
        <begin position="48"/>
        <end position="148"/>
    </location>
</feature>
<name>A0A437JNQ0_9BURK</name>
<dbReference type="InterPro" id="IPR001567">
    <property type="entry name" value="Pept_M3A_M3B_dom"/>
</dbReference>
<evidence type="ECO:0000256" key="7">
    <source>
        <dbReference type="ARBA" id="ARBA00024603"/>
    </source>
</evidence>
<sequence length="687" mass="75716">MNPLLDERDLPRFDAIEASHVTPALDVLLAEAETALAAAGSPDVPAGADALARVLDAPVERLRRVWGHVGHLHAVVDTPALRAAYGDNLARVTDFFTRLAADRPLYAKTRAIADAPDFAALPAVRRKAVADALRDFELGGAALEGPARERFAAIEARLAELSQRYGEHVLDATDAWHLDVPVSRLAGLPADVVQAARGAAADAGVQEADLARLTLHAPCRLPLLATADDRALRETVYRAHGRLASDLGPAEQDNGPLMREILALRHDQATLLGRPHFAALSLVPKMAGSMEEVLDFLRDLARRARPFAEQELADLQAHARTLGLDALQPWDRAYVGEKLKHRRHGIDDEMLRPWFPLPQVLRGLFELIEQVLGVRIEVADAPAWHADVTHHRVLQGEVEIGRFWLDPYARPGKQSGAWMDEVRTRWQRPDGRVQRPQAHLVCNFAPPVGGRPSLLTHDEVITLFHEFGHGLHHLLTEVDELSLSGICGVEWDAAELPSQFMENFAWEWPVLQRLTAQVDTGAPLPRDLFDRLTAARHFGAGLRMLRGVEYGLFDMRLHAEPGAGERVLALAREVEAEVSLLRRPDDDRWPHAFLHVFDGGYAAGYYGYHWAEVLSADAFAAFEEAGLFDAATGARWRREVLGTGGSRPAQDSFQAFRGRPARLEALLRHQGLVHKGAFGVEAGATTR</sequence>
<dbReference type="PANTHER" id="PTHR11804:SF84">
    <property type="entry name" value="SACCHAROLYSIN"/>
    <property type="match status" value="1"/>
</dbReference>
<evidence type="ECO:0000259" key="10">
    <source>
        <dbReference type="Pfam" id="PF01432"/>
    </source>
</evidence>
<comment type="similarity">
    <text evidence="1 9">Belongs to the peptidase M3 family.</text>
</comment>
<evidence type="ECO:0000256" key="8">
    <source>
        <dbReference type="ARBA" id="ARBA00026100"/>
    </source>
</evidence>
<dbReference type="InterPro" id="IPR034005">
    <property type="entry name" value="M3A_DCP"/>
</dbReference>
<dbReference type="AlphaFoldDB" id="A0A437JNQ0"/>
<keyword evidence="6 9" id="KW-0482">Metalloprotease</keyword>
<evidence type="ECO:0000256" key="4">
    <source>
        <dbReference type="ARBA" id="ARBA00022801"/>
    </source>
</evidence>
<evidence type="ECO:0000313" key="13">
    <source>
        <dbReference type="Proteomes" id="UP000288178"/>
    </source>
</evidence>
<protein>
    <recommendedName>
        <fullName evidence="8">oligopeptidase A</fullName>
        <ecNumber evidence="8">3.4.24.70</ecNumber>
    </recommendedName>
</protein>
<dbReference type="EC" id="3.4.24.70" evidence="8"/>
<keyword evidence="2 9" id="KW-0645">Protease</keyword>
<accession>A0A437JNQ0</accession>
<organism evidence="12 13">
    <name type="scientific">Rubrivivax albus</name>
    <dbReference type="NCBI Taxonomy" id="2499835"/>
    <lineage>
        <taxon>Bacteria</taxon>
        <taxon>Pseudomonadati</taxon>
        <taxon>Pseudomonadota</taxon>
        <taxon>Betaproteobacteria</taxon>
        <taxon>Burkholderiales</taxon>
        <taxon>Sphaerotilaceae</taxon>
        <taxon>Rubrivivax</taxon>
    </lineage>
</organism>
<dbReference type="GO" id="GO:0004222">
    <property type="term" value="F:metalloendopeptidase activity"/>
    <property type="evidence" value="ECO:0007669"/>
    <property type="project" value="UniProtKB-EC"/>
</dbReference>
<dbReference type="OrthoDB" id="9773538at2"/>
<dbReference type="InterPro" id="IPR045090">
    <property type="entry name" value="Pept_M3A_M3B"/>
</dbReference>
<evidence type="ECO:0000259" key="11">
    <source>
        <dbReference type="Pfam" id="PF19310"/>
    </source>
</evidence>
<dbReference type="SUPFAM" id="SSF55486">
    <property type="entry name" value="Metalloproteases ('zincins'), catalytic domain"/>
    <property type="match status" value="1"/>
</dbReference>
<evidence type="ECO:0000256" key="2">
    <source>
        <dbReference type="ARBA" id="ARBA00022670"/>
    </source>
</evidence>
<dbReference type="Pfam" id="PF19310">
    <property type="entry name" value="TOP_N"/>
    <property type="match status" value="1"/>
</dbReference>
<dbReference type="FunFam" id="3.40.390.10:FF:000009">
    <property type="entry name" value="Oligopeptidase A"/>
    <property type="match status" value="1"/>
</dbReference>
<dbReference type="EMBL" id="SACT01000010">
    <property type="protein sequence ID" value="RVT48487.1"/>
    <property type="molecule type" value="Genomic_DNA"/>
</dbReference>
<dbReference type="InterPro" id="IPR024077">
    <property type="entry name" value="Neurolysin/TOP_dom2"/>
</dbReference>
<dbReference type="RefSeq" id="WP_128200961.1">
    <property type="nucleotide sequence ID" value="NZ_SACT01000010.1"/>
</dbReference>
<gene>
    <name evidence="12" type="ORF">ENE75_22640</name>
</gene>
<comment type="catalytic activity">
    <reaction evidence="7">
        <text>Hydrolysis of oligopeptides, with broad specificity. Gly or Ala commonly occur as P1 or P1' residues, but more distant residues are also important, as is shown by the fact that Z-Gly-Pro-Gly-|-Gly-Pro-Ala is cleaved, but not Z-(Gly)(5).</text>
        <dbReference type="EC" id="3.4.24.70"/>
    </reaction>
</comment>
<dbReference type="GO" id="GO:0006508">
    <property type="term" value="P:proteolysis"/>
    <property type="evidence" value="ECO:0007669"/>
    <property type="project" value="UniProtKB-KW"/>
</dbReference>
<keyword evidence="5 9" id="KW-0862">Zinc</keyword>
<dbReference type="PANTHER" id="PTHR11804">
    <property type="entry name" value="PROTEASE M3 THIMET OLIGOPEPTIDASE-RELATED"/>
    <property type="match status" value="1"/>
</dbReference>
<dbReference type="CDD" id="cd06456">
    <property type="entry name" value="M3A_DCP"/>
    <property type="match status" value="1"/>
</dbReference>
<dbReference type="Pfam" id="PF01432">
    <property type="entry name" value="Peptidase_M3"/>
    <property type="match status" value="1"/>
</dbReference>
<dbReference type="Gene3D" id="1.10.1370.10">
    <property type="entry name" value="Neurolysin, domain 3"/>
    <property type="match status" value="1"/>
</dbReference>
<dbReference type="Gene3D" id="3.40.390.10">
    <property type="entry name" value="Collagenase (Catalytic Domain)"/>
    <property type="match status" value="1"/>
</dbReference>
<dbReference type="InterPro" id="IPR024079">
    <property type="entry name" value="MetalloPept_cat_dom_sf"/>
</dbReference>
<keyword evidence="4 9" id="KW-0378">Hydrolase</keyword>
<dbReference type="InterPro" id="IPR045666">
    <property type="entry name" value="OpdA_N"/>
</dbReference>